<organism evidence="3 4">
    <name type="scientific">Salinibacterium xinjiangense</name>
    <dbReference type="NCBI Taxonomy" id="386302"/>
    <lineage>
        <taxon>Bacteria</taxon>
        <taxon>Bacillati</taxon>
        <taxon>Actinomycetota</taxon>
        <taxon>Actinomycetes</taxon>
        <taxon>Micrococcales</taxon>
        <taxon>Microbacteriaceae</taxon>
        <taxon>Salinibacterium</taxon>
    </lineage>
</organism>
<reference evidence="3 4" key="1">
    <citation type="submission" date="2017-09" db="EMBL/GenBank/DDBJ databases">
        <authorList>
            <person name="Ehlers B."/>
            <person name="Leendertz F.H."/>
        </authorList>
    </citation>
    <scope>NUCLEOTIDE SEQUENCE [LARGE SCALE GENOMIC DNA]</scope>
    <source>
        <strain evidence="3 4">CGMCC 1.05381</strain>
    </source>
</reference>
<dbReference type="SUPFAM" id="SSF51126">
    <property type="entry name" value="Pectin lyase-like"/>
    <property type="match status" value="1"/>
</dbReference>
<dbReference type="AlphaFoldDB" id="A0A2C9A1G7"/>
<keyword evidence="4" id="KW-1185">Reference proteome</keyword>
<dbReference type="PROSITE" id="PS51257">
    <property type="entry name" value="PROKAR_LIPOPROTEIN"/>
    <property type="match status" value="1"/>
</dbReference>
<keyword evidence="2" id="KW-0732">Signal</keyword>
<dbReference type="EMBL" id="OCST01000005">
    <property type="protein sequence ID" value="SOE72877.1"/>
    <property type="molecule type" value="Genomic_DNA"/>
</dbReference>
<gene>
    <name evidence="3" type="ORF">SAMN06296378_2648</name>
</gene>
<accession>A0A2C9A1G7</accession>
<proteinExistence type="predicted"/>
<name>A0A2C9A1G7_9MICO</name>
<evidence type="ECO:0000256" key="1">
    <source>
        <dbReference type="SAM" id="MobiDB-lite"/>
    </source>
</evidence>
<evidence type="ECO:0000256" key="2">
    <source>
        <dbReference type="SAM" id="SignalP"/>
    </source>
</evidence>
<feature type="compositionally biased region" description="Polar residues" evidence="1">
    <location>
        <begin position="31"/>
        <end position="46"/>
    </location>
</feature>
<evidence type="ECO:0000313" key="4">
    <source>
        <dbReference type="Proteomes" id="UP000219440"/>
    </source>
</evidence>
<evidence type="ECO:0000313" key="3">
    <source>
        <dbReference type="EMBL" id="SOE72877.1"/>
    </source>
</evidence>
<feature type="chain" id="PRO_5013333540" evidence="2">
    <location>
        <begin position="23"/>
        <end position="338"/>
    </location>
</feature>
<dbReference type="SMART" id="SM00710">
    <property type="entry name" value="PbH1"/>
    <property type="match status" value="4"/>
</dbReference>
<dbReference type="InterPro" id="IPR011050">
    <property type="entry name" value="Pectin_lyase_fold/virulence"/>
</dbReference>
<sequence>MAGQGIRLIAVATLLIGLTACGAPTPKPSGDSKQQSTPESCASPTEKVATSSQLADALTAAKPGASILLAPGIYAGRFIASVPGTKAQPISLCGPADAILDGGGTDKGYVFHLDGVSNWILDGFTVRGGQKGVMADGVTDTIIRGLTVTGIGDEAIHLRAFSTDNVVTGNTINATGLRKPKFGEGIYIGTAESNWCSITNCEPDKSDRNTISHNTISETTAESVDIKEGTSDGILSDNRFDGASISGGDSWVDVKGNDWLIVDNKGSSSPLDGFQTHEILDGWGTGNVFRSNTADVMAGGFGFSLTPELGNVVECSNTATNAQEGVSNVDCAPGSTNP</sequence>
<dbReference type="InterPro" id="IPR006626">
    <property type="entry name" value="PbH1"/>
</dbReference>
<feature type="region of interest" description="Disordered" evidence="1">
    <location>
        <begin position="25"/>
        <end position="46"/>
    </location>
</feature>
<feature type="signal peptide" evidence="2">
    <location>
        <begin position="1"/>
        <end position="22"/>
    </location>
</feature>
<protein>
    <submittedName>
        <fullName evidence="3">Right handed beta helix region</fullName>
    </submittedName>
</protein>
<dbReference type="Gene3D" id="2.160.20.10">
    <property type="entry name" value="Single-stranded right-handed beta-helix, Pectin lyase-like"/>
    <property type="match status" value="1"/>
</dbReference>
<dbReference type="InterPro" id="IPR012334">
    <property type="entry name" value="Pectin_lyas_fold"/>
</dbReference>
<dbReference type="Proteomes" id="UP000219440">
    <property type="component" value="Unassembled WGS sequence"/>
</dbReference>